<proteinExistence type="predicted"/>
<sequence length="43" mass="5140">MLACIYSIEDQINLKYEDCYLLKEQIQHGLSKEIEYLDFLNAK</sequence>
<keyword evidence="2" id="KW-1185">Reference proteome</keyword>
<protein>
    <submittedName>
        <fullName evidence="1">4525_t:CDS:1</fullName>
    </submittedName>
</protein>
<dbReference type="Proteomes" id="UP000789366">
    <property type="component" value="Unassembled WGS sequence"/>
</dbReference>
<name>A0ACA9Q4H4_9GLOM</name>
<dbReference type="EMBL" id="CAJVPW010035268">
    <property type="protein sequence ID" value="CAG8735339.1"/>
    <property type="molecule type" value="Genomic_DNA"/>
</dbReference>
<evidence type="ECO:0000313" key="1">
    <source>
        <dbReference type="EMBL" id="CAG8735339.1"/>
    </source>
</evidence>
<gene>
    <name evidence="1" type="ORF">SPELUC_LOCUS13411</name>
</gene>
<evidence type="ECO:0000313" key="2">
    <source>
        <dbReference type="Proteomes" id="UP000789366"/>
    </source>
</evidence>
<accession>A0ACA9Q4H4</accession>
<feature type="non-terminal residue" evidence="1">
    <location>
        <position position="43"/>
    </location>
</feature>
<comment type="caution">
    <text evidence="1">The sequence shown here is derived from an EMBL/GenBank/DDBJ whole genome shotgun (WGS) entry which is preliminary data.</text>
</comment>
<organism evidence="1 2">
    <name type="scientific">Cetraspora pellucida</name>
    <dbReference type="NCBI Taxonomy" id="1433469"/>
    <lineage>
        <taxon>Eukaryota</taxon>
        <taxon>Fungi</taxon>
        <taxon>Fungi incertae sedis</taxon>
        <taxon>Mucoromycota</taxon>
        <taxon>Glomeromycotina</taxon>
        <taxon>Glomeromycetes</taxon>
        <taxon>Diversisporales</taxon>
        <taxon>Gigasporaceae</taxon>
        <taxon>Cetraspora</taxon>
    </lineage>
</organism>
<reference evidence="1" key="1">
    <citation type="submission" date="2021-06" db="EMBL/GenBank/DDBJ databases">
        <authorList>
            <person name="Kallberg Y."/>
            <person name="Tangrot J."/>
            <person name="Rosling A."/>
        </authorList>
    </citation>
    <scope>NUCLEOTIDE SEQUENCE</scope>
    <source>
        <strain evidence="1">28 12/20/2015</strain>
    </source>
</reference>